<dbReference type="PANTHER" id="PTHR34387:SF2">
    <property type="entry name" value="SLR1258 PROTEIN"/>
    <property type="match status" value="1"/>
</dbReference>
<dbReference type="InterPro" id="IPR052022">
    <property type="entry name" value="26kDa_periplasmic_antigen"/>
</dbReference>
<dbReference type="EMBL" id="CP064786">
    <property type="protein sequence ID" value="QSG03498.1"/>
    <property type="molecule type" value="Genomic_DNA"/>
</dbReference>
<dbReference type="KEGG" id="hara:AArcS_2301"/>
<sequence>MLPVLATRMQRRKLLLASGAVASTALAGCLGGSDAEEEPGDDTDSSERTITVSESGEVHADPDLAVLQVGVESTGDDAEAVRDDLAERGDALYDALVAYGIDEEEITTDQFRIRDQIDHEQMREDGVEPDSEEEVEPYVYYVGTHAYRVEVHAVDDAGDVVDTAVDAGADTVGRIEFTLSEEKQEELRQGALEEAIEDADAEAEFIADQVDATVVEAKHVDTSGGDVSPVHEEYDVAEDDDAADTAPETTLEPDDVTVSASVDIRYEME</sequence>
<keyword evidence="3" id="KW-1185">Reference proteome</keyword>
<dbReference type="Gene3D" id="3.30.110.170">
    <property type="entry name" value="Protein of unknown function (DUF541), domain 1"/>
    <property type="match status" value="1"/>
</dbReference>
<dbReference type="AlphaFoldDB" id="A0A897MTY9"/>
<dbReference type="GO" id="GO:0006974">
    <property type="term" value="P:DNA damage response"/>
    <property type="evidence" value="ECO:0007669"/>
    <property type="project" value="TreeGrafter"/>
</dbReference>
<evidence type="ECO:0000313" key="2">
    <source>
        <dbReference type="EMBL" id="QSG03498.1"/>
    </source>
</evidence>
<proteinExistence type="predicted"/>
<accession>A0A897MTY9</accession>
<reference evidence="2" key="1">
    <citation type="submission" date="2020-11" db="EMBL/GenBank/DDBJ databases">
        <title>Carbohydrate-dependent, anaerobic sulfur respiration: A novel catabolism in halophilic archaea.</title>
        <authorList>
            <person name="Sorokin D.Y."/>
            <person name="Messina E."/>
            <person name="Smedile F."/>
            <person name="La Cono V."/>
            <person name="Hallsworth J.E."/>
            <person name="Yakimov M.M."/>
        </authorList>
    </citation>
    <scope>NUCLEOTIDE SEQUENCE</scope>
    <source>
        <strain evidence="2">AArc-S</strain>
    </source>
</reference>
<dbReference type="InterPro" id="IPR007497">
    <property type="entry name" value="SIMPL/DUF541"/>
</dbReference>
<dbReference type="GO" id="GO:0016301">
    <property type="term" value="F:kinase activity"/>
    <property type="evidence" value="ECO:0007669"/>
    <property type="project" value="UniProtKB-KW"/>
</dbReference>
<feature type="region of interest" description="Disordered" evidence="1">
    <location>
        <begin position="236"/>
        <end position="260"/>
    </location>
</feature>
<dbReference type="Gene3D" id="3.30.70.2970">
    <property type="entry name" value="Protein of unknown function (DUF541), domain 2"/>
    <property type="match status" value="1"/>
</dbReference>
<organism evidence="2 3">
    <name type="scientific">Natranaeroarchaeum sulfidigenes</name>
    <dbReference type="NCBI Taxonomy" id="2784880"/>
    <lineage>
        <taxon>Archaea</taxon>
        <taxon>Methanobacteriati</taxon>
        <taxon>Methanobacteriota</taxon>
        <taxon>Stenosarchaea group</taxon>
        <taxon>Halobacteria</taxon>
        <taxon>Halobacteriales</taxon>
        <taxon>Natronoarchaeaceae</taxon>
        <taxon>Natranaeroarchaeum</taxon>
    </lineage>
</organism>
<dbReference type="PANTHER" id="PTHR34387">
    <property type="entry name" value="SLR1258 PROTEIN"/>
    <property type="match status" value="1"/>
</dbReference>
<keyword evidence="2" id="KW-0418">Kinase</keyword>
<name>A0A897MTY9_9EURY</name>
<evidence type="ECO:0000313" key="3">
    <source>
        <dbReference type="Proteomes" id="UP000663586"/>
    </source>
</evidence>
<keyword evidence="2" id="KW-0808">Transferase</keyword>
<dbReference type="Proteomes" id="UP000663586">
    <property type="component" value="Chromosome"/>
</dbReference>
<protein>
    <submittedName>
        <fullName evidence="2">Putative secereted protein, contains kinase-interacting SIMPL domain</fullName>
    </submittedName>
</protein>
<evidence type="ECO:0000256" key="1">
    <source>
        <dbReference type="SAM" id="MobiDB-lite"/>
    </source>
</evidence>
<gene>
    <name evidence="2" type="ORF">AArcS_2301</name>
</gene>
<dbReference type="Pfam" id="PF04402">
    <property type="entry name" value="SIMPL"/>
    <property type="match status" value="1"/>
</dbReference>